<keyword evidence="6 8" id="KW-0472">Membrane</keyword>
<feature type="transmembrane region" description="Helical" evidence="8">
    <location>
        <begin position="843"/>
        <end position="864"/>
    </location>
</feature>
<evidence type="ECO:0000256" key="5">
    <source>
        <dbReference type="ARBA" id="ARBA00022989"/>
    </source>
</evidence>
<feature type="compositionally biased region" description="Gly residues" evidence="7">
    <location>
        <begin position="385"/>
        <end position="400"/>
    </location>
</feature>
<organism evidence="11 12">
    <name type="scientific">Orchesella dallaii</name>
    <dbReference type="NCBI Taxonomy" id="48710"/>
    <lineage>
        <taxon>Eukaryota</taxon>
        <taxon>Metazoa</taxon>
        <taxon>Ecdysozoa</taxon>
        <taxon>Arthropoda</taxon>
        <taxon>Hexapoda</taxon>
        <taxon>Collembola</taxon>
        <taxon>Entomobryomorpha</taxon>
        <taxon>Entomobryoidea</taxon>
        <taxon>Orchesellidae</taxon>
        <taxon>Orchesellinae</taxon>
        <taxon>Orchesella</taxon>
    </lineage>
</organism>
<keyword evidence="9" id="KW-0732">Signal</keyword>
<keyword evidence="3 8" id="KW-0812">Transmembrane</keyword>
<dbReference type="InterPro" id="IPR006593">
    <property type="entry name" value="Cyt_b561/ferric_Rdtase_TM"/>
</dbReference>
<comment type="subcellular location">
    <subcellularLocation>
        <location evidence="1">Membrane</location>
    </subcellularLocation>
</comment>
<dbReference type="CDD" id="cd08760">
    <property type="entry name" value="Cyt_b561_FRRS1_like"/>
    <property type="match status" value="1"/>
</dbReference>
<keyword evidence="4" id="KW-0249">Electron transport</keyword>
<dbReference type="PROSITE" id="PS50939">
    <property type="entry name" value="CYTOCHROME_B561"/>
    <property type="match status" value="1"/>
</dbReference>
<comment type="caution">
    <text evidence="11">The sequence shown here is derived from an EMBL/GenBank/DDBJ whole genome shotgun (WGS) entry which is preliminary data.</text>
</comment>
<evidence type="ECO:0000313" key="12">
    <source>
        <dbReference type="Proteomes" id="UP001642540"/>
    </source>
</evidence>
<accession>A0ABP1SAS0</accession>
<evidence type="ECO:0000313" key="11">
    <source>
        <dbReference type="EMBL" id="CAL8148257.1"/>
    </source>
</evidence>
<protein>
    <recommendedName>
        <fullName evidence="10">Cytochrome b561 domain-containing protein</fullName>
    </recommendedName>
</protein>
<evidence type="ECO:0000256" key="2">
    <source>
        <dbReference type="ARBA" id="ARBA00022448"/>
    </source>
</evidence>
<evidence type="ECO:0000256" key="9">
    <source>
        <dbReference type="SAM" id="SignalP"/>
    </source>
</evidence>
<dbReference type="Gene3D" id="1.20.120.1770">
    <property type="match status" value="1"/>
</dbReference>
<evidence type="ECO:0000256" key="6">
    <source>
        <dbReference type="ARBA" id="ARBA00023136"/>
    </source>
</evidence>
<dbReference type="EMBL" id="CAXLJM020000169">
    <property type="protein sequence ID" value="CAL8148257.1"/>
    <property type="molecule type" value="Genomic_DNA"/>
</dbReference>
<keyword evidence="5 8" id="KW-1133">Transmembrane helix</keyword>
<evidence type="ECO:0000259" key="10">
    <source>
        <dbReference type="PROSITE" id="PS50939"/>
    </source>
</evidence>
<evidence type="ECO:0000256" key="3">
    <source>
        <dbReference type="ARBA" id="ARBA00022692"/>
    </source>
</evidence>
<dbReference type="Proteomes" id="UP001642540">
    <property type="component" value="Unassembled WGS sequence"/>
</dbReference>
<reference evidence="11 12" key="1">
    <citation type="submission" date="2024-08" db="EMBL/GenBank/DDBJ databases">
        <authorList>
            <person name="Cucini C."/>
            <person name="Frati F."/>
        </authorList>
    </citation>
    <scope>NUCLEOTIDE SEQUENCE [LARGE SCALE GENOMIC DNA]</scope>
</reference>
<sequence length="999" mass="114680">MELKVGVSMFWILCHLILMSSAADRELPKCKKIMKPDYHLPERCRNQGVGTFSTCKYEEWKPRYHGNSCCFKLDVFDGVNLDYYKSFRFFIYDREHQSPPYYPQNTLRYLDSTLAQEGRSFCLVGEHFYQTQLIHWKNFKMFQPLTDRFFDIGNHIHPLDSRLMNTFVPFNTAILFGKRKHGFKNVLTTPNLKADFKQVYCGTRTHPQGVDPVEYGKGWNYCGSNNNEFPYDTLNDVNPNKHLHRPAIPGEAMDPICRNPYKVKVTRIEVDELQMKNYLHIKVYSDATSNPPSGRKCPTGKMKYLMLEVRDQDGFPVGQFTNEIPCDTDHNKETPSCPPSTRPCAPLYGSKKNFMPCMFSHHLASEAPMIFLAGVESSSAPPGGNSSGGGGPGPIGGRPDGGGVASYFTEVHTTWKFAQMSSHLITELHFATMIVEDVTPIRYYTSRMTEWDGIYECGDAAKKYGSGDGISRCCSFAWAKKKRKYVCASVSTGWKSTQQRSYYDSYLYRKNNYVPDYVPISPNEYYHCGLSQFCSVNYHVNGTNNTDRPYGFSAQYNVIKLKKGSLGGWDYFRKNFIRDRDINCHKDIPEIDPYFELVSSYPHGNPYAQLPPRRKMFLDERYRDIDGGNGELEDILTPGRHSHSTLNSNLDCTKGKYRKHWGYIGKSPEDLMKKALKDVWNDPVVVQTYYAVDPKITEYFGTKYTKQGDPSTSPIPPEFKGELTRSLEEMVAQDNIRCPCPFVPTTGAPEIQTKAPVEIHARHVHVVNMLIAWVVLVPLAYFVARYYKETLSKVFFLQEFWWYTIHVLALLTALLFMVGSFYAMHLRREGSDYQILWTDATRIHIWFGYSLVTVFVIHLLLGAFRVWDVDIRYIQICLHWGVGWAEYFLAGATIISAAGIPQGLMSCVSVCIYAGFIAVQFLFYVVMENHIRSVDNHRLNLSPPREYFPVPMMRIFHKDAPGASFRIWMLIAYFLISICFYAALHFATSLDRASCFQKK</sequence>
<feature type="transmembrane region" description="Helical" evidence="8">
    <location>
        <begin position="800"/>
        <end position="823"/>
    </location>
</feature>
<evidence type="ECO:0000256" key="1">
    <source>
        <dbReference type="ARBA" id="ARBA00004370"/>
    </source>
</evidence>
<evidence type="ECO:0000256" key="4">
    <source>
        <dbReference type="ARBA" id="ARBA00022982"/>
    </source>
</evidence>
<feature type="transmembrane region" description="Helical" evidence="8">
    <location>
        <begin position="770"/>
        <end position="788"/>
    </location>
</feature>
<feature type="signal peptide" evidence="9">
    <location>
        <begin position="1"/>
        <end position="22"/>
    </location>
</feature>
<evidence type="ECO:0000256" key="8">
    <source>
        <dbReference type="SAM" id="Phobius"/>
    </source>
</evidence>
<keyword evidence="2" id="KW-0813">Transport</keyword>
<feature type="transmembrane region" description="Helical" evidence="8">
    <location>
        <begin position="903"/>
        <end position="926"/>
    </location>
</feature>
<gene>
    <name evidence="11" type="ORF">ODALV1_LOCUS31369</name>
</gene>
<feature type="domain" description="Cytochrome b561" evidence="10">
    <location>
        <begin position="727"/>
        <end position="936"/>
    </location>
</feature>
<proteinExistence type="predicted"/>
<evidence type="ECO:0000256" key="7">
    <source>
        <dbReference type="SAM" id="MobiDB-lite"/>
    </source>
</evidence>
<keyword evidence="12" id="KW-1185">Reference proteome</keyword>
<feature type="chain" id="PRO_5045672095" description="Cytochrome b561 domain-containing protein" evidence="9">
    <location>
        <begin position="23"/>
        <end position="999"/>
    </location>
</feature>
<dbReference type="SMART" id="SM00665">
    <property type="entry name" value="B561"/>
    <property type="match status" value="1"/>
</dbReference>
<feature type="transmembrane region" description="Helical" evidence="8">
    <location>
        <begin position="876"/>
        <end position="897"/>
    </location>
</feature>
<name>A0ABP1SAS0_9HEXA</name>
<feature type="transmembrane region" description="Helical" evidence="8">
    <location>
        <begin position="963"/>
        <end position="984"/>
    </location>
</feature>
<feature type="region of interest" description="Disordered" evidence="7">
    <location>
        <begin position="378"/>
        <end position="400"/>
    </location>
</feature>